<dbReference type="GO" id="GO:0016787">
    <property type="term" value="F:hydrolase activity"/>
    <property type="evidence" value="ECO:0007669"/>
    <property type="project" value="InterPro"/>
</dbReference>
<dbReference type="NCBIfam" id="TIGR04168">
    <property type="entry name" value="TIGR04168 family protein"/>
    <property type="match status" value="1"/>
</dbReference>
<proteinExistence type="predicted"/>
<protein>
    <submittedName>
        <fullName evidence="2">Putative transcripton factor</fullName>
    </submittedName>
</protein>
<evidence type="ECO:0000313" key="2">
    <source>
        <dbReference type="EMBL" id="KGG19519.1"/>
    </source>
</evidence>
<comment type="caution">
    <text evidence="2">The sequence shown here is derived from an EMBL/GenBank/DDBJ whole genome shotgun (WGS) entry which is preliminary data.</text>
</comment>
<dbReference type="InterPro" id="IPR027629">
    <property type="entry name" value="DevT-like"/>
</dbReference>
<feature type="domain" description="Calcineurin-like phosphoesterase" evidence="1">
    <location>
        <begin position="17"/>
        <end position="218"/>
    </location>
</feature>
<evidence type="ECO:0000259" key="1">
    <source>
        <dbReference type="Pfam" id="PF00149"/>
    </source>
</evidence>
<dbReference type="Pfam" id="PF00149">
    <property type="entry name" value="Metallophos"/>
    <property type="match status" value="1"/>
</dbReference>
<reference evidence="3" key="1">
    <citation type="journal article" date="2014" name="Sci. Data">
        <title>Genomes of diverse isolates of the marine cyanobacterium Prochlorococcus.</title>
        <authorList>
            <person name="Biller S."/>
            <person name="Berube P."/>
            <person name="Thompson J."/>
            <person name="Kelly L."/>
            <person name="Roggensack S."/>
            <person name="Awad L."/>
            <person name="Roache-Johnson K."/>
            <person name="Ding H."/>
            <person name="Giovannoni S.J."/>
            <person name="Moore L.R."/>
            <person name="Chisholm S.W."/>
        </authorList>
    </citation>
    <scope>NUCLEOTIDE SEQUENCE [LARGE SCALE GENOMIC DNA]</scope>
    <source>
        <strain evidence="3">PAC1</strain>
    </source>
</reference>
<name>A0A0A2C4H2_PROMR</name>
<evidence type="ECO:0000313" key="3">
    <source>
        <dbReference type="Proteomes" id="UP000030392"/>
    </source>
</evidence>
<dbReference type="InterPro" id="IPR004843">
    <property type="entry name" value="Calcineurin-like_PHP"/>
</dbReference>
<dbReference type="EMBL" id="JNAX01000015">
    <property type="protein sequence ID" value="KGG19519.1"/>
    <property type="molecule type" value="Genomic_DNA"/>
</dbReference>
<organism evidence="2 3">
    <name type="scientific">Prochlorococcus marinus str. PAC1</name>
    <dbReference type="NCBI Taxonomy" id="59924"/>
    <lineage>
        <taxon>Bacteria</taxon>
        <taxon>Bacillati</taxon>
        <taxon>Cyanobacteriota</taxon>
        <taxon>Cyanophyceae</taxon>
        <taxon>Synechococcales</taxon>
        <taxon>Prochlorococcaceae</taxon>
        <taxon>Prochlorococcus</taxon>
    </lineage>
</organism>
<dbReference type="PANTHER" id="PTHR35769:SF2">
    <property type="entry name" value="CALCINEURIN-LIKE METALLO-PHOSPHOESTERASE SUPERFAMILY PROTEIN"/>
    <property type="match status" value="1"/>
</dbReference>
<sequence length="296" mass="32520">MCWGSIEGNFQKNLTDIRIAIAGDLHGSWSQDDLDLLLELNPDGVLFVGDLSDGDLRIVRGINKISIPTSVVLGNHDRGRDGSGNVLQAQLDLLGEKNCSWNLSKWTLNELSVVGARPCSGGGGFFLTPEVKSVFGEVSLDESVFRIVSAAKSAPLDFPLLILAHSGPVGLGSEASSLCGRDWKLPSMDWGDKDLGIAIDQIRKFRVPELVVFGHTHHQLRIGGNRTRKTFAQDLWGTSYLNAACVPRRGIDSAGENLCHFSWVEFSNNKLVHVSHRWFRNDASIAYKEVLLNKEN</sequence>
<dbReference type="PANTHER" id="PTHR35769">
    <property type="entry name" value="CALCINEURIN-LIKE METALLO-PHOSPHOESTERASE SUPERFAMILY PROTEIN"/>
    <property type="match status" value="1"/>
</dbReference>
<dbReference type="AlphaFoldDB" id="A0A0A2C4H2"/>
<dbReference type="SUPFAM" id="SSF56300">
    <property type="entry name" value="Metallo-dependent phosphatases"/>
    <property type="match status" value="1"/>
</dbReference>
<accession>A0A0A2C4H2</accession>
<dbReference type="Proteomes" id="UP000030392">
    <property type="component" value="Unassembled WGS sequence"/>
</dbReference>
<dbReference type="RefSeq" id="WP_036907137.1">
    <property type="nucleotide sequence ID" value="NZ_CP138967.1"/>
</dbReference>
<dbReference type="Gene3D" id="3.60.21.10">
    <property type="match status" value="1"/>
</dbReference>
<gene>
    <name evidence="2" type="ORF">EV03_1903</name>
</gene>
<dbReference type="InterPro" id="IPR029052">
    <property type="entry name" value="Metallo-depent_PP-like"/>
</dbReference>